<keyword evidence="1" id="KW-1133">Transmembrane helix</keyword>
<organism evidence="2 3">
    <name type="scientific">Nostocoides japonicum T1-X7</name>
    <dbReference type="NCBI Taxonomy" id="1194083"/>
    <lineage>
        <taxon>Bacteria</taxon>
        <taxon>Bacillati</taxon>
        <taxon>Actinomycetota</taxon>
        <taxon>Actinomycetes</taxon>
        <taxon>Micrococcales</taxon>
        <taxon>Intrasporangiaceae</taxon>
        <taxon>Nostocoides</taxon>
    </lineage>
</organism>
<evidence type="ECO:0000313" key="2">
    <source>
        <dbReference type="EMBL" id="CCH78061.1"/>
    </source>
</evidence>
<gene>
    <name evidence="2" type="ORF">BN12_2470008</name>
</gene>
<evidence type="ECO:0000313" key="3">
    <source>
        <dbReference type="Proteomes" id="UP000035721"/>
    </source>
</evidence>
<accession>A0A077LWG2</accession>
<dbReference type="EMBL" id="CAJB01000165">
    <property type="protein sequence ID" value="CCH78061.1"/>
    <property type="molecule type" value="Genomic_DNA"/>
</dbReference>
<keyword evidence="1" id="KW-0472">Membrane</keyword>
<protein>
    <submittedName>
        <fullName evidence="2">Uncharacterized protein</fullName>
    </submittedName>
</protein>
<proteinExistence type="predicted"/>
<reference evidence="2 3" key="1">
    <citation type="journal article" date="2013" name="ISME J.">
        <title>A metabolic model for members of the genus Tetrasphaera involved in enhanced biological phosphorus removal.</title>
        <authorList>
            <person name="Kristiansen R."/>
            <person name="Nguyen H.T.T."/>
            <person name="Saunders A.M."/>
            <person name="Nielsen J.L."/>
            <person name="Wimmer R."/>
            <person name="Le V.Q."/>
            <person name="McIlroy S.J."/>
            <person name="Petrovski S."/>
            <person name="Seviour R.J."/>
            <person name="Calteau A."/>
            <person name="Nielsen K.L."/>
            <person name="Nielsen P.H."/>
        </authorList>
    </citation>
    <scope>NUCLEOTIDE SEQUENCE [LARGE SCALE GENOMIC DNA]</scope>
    <source>
        <strain evidence="2 3">T1-X7</strain>
    </source>
</reference>
<evidence type="ECO:0000256" key="1">
    <source>
        <dbReference type="SAM" id="Phobius"/>
    </source>
</evidence>
<keyword evidence="1" id="KW-0812">Transmembrane</keyword>
<name>A0A077LWG2_9MICO</name>
<dbReference type="AlphaFoldDB" id="A0A077LWG2"/>
<keyword evidence="3" id="KW-1185">Reference proteome</keyword>
<feature type="transmembrane region" description="Helical" evidence="1">
    <location>
        <begin position="12"/>
        <end position="34"/>
    </location>
</feature>
<comment type="caution">
    <text evidence="2">The sequence shown here is derived from an EMBL/GenBank/DDBJ whole genome shotgun (WGS) entry which is preliminary data.</text>
</comment>
<sequence length="55" mass="5408">MPGHETPLSVATASAAVGALLAAALAVVVALRLVAASLVGSVRRARVTTGREVLS</sequence>
<dbReference type="Proteomes" id="UP000035721">
    <property type="component" value="Unassembled WGS sequence"/>
</dbReference>